<protein>
    <submittedName>
        <fullName evidence="1">IS66 family insertion sequence element accessory protein TnpB</fullName>
    </submittedName>
</protein>
<evidence type="ECO:0000313" key="2">
    <source>
        <dbReference type="Proteomes" id="UP000304953"/>
    </source>
</evidence>
<keyword evidence="2" id="KW-1185">Reference proteome</keyword>
<sequence>MLGNVKRYSRIYLAYGYTDLRYGIDGLARVVQDHFSLDPFQKGCLFLFCGRRTDRIKGLLWEGDGFVLVYKRLEAGRFQWPRTASEAREITPEQFTWLMQGLAVEQKKRIQEVAPKRTC</sequence>
<dbReference type="EMBL" id="SRYA01000178">
    <property type="protein sequence ID" value="TGY85606.1"/>
    <property type="molecule type" value="Genomic_DNA"/>
</dbReference>
<dbReference type="Proteomes" id="UP000304953">
    <property type="component" value="Unassembled WGS sequence"/>
</dbReference>
<gene>
    <name evidence="1" type="primary">tnpB</name>
    <name evidence="1" type="ORF">E5329_28815</name>
</gene>
<accession>A0AC61RN34</accession>
<organism evidence="1 2">
    <name type="scientific">Petralouisia muris</name>
    <dbReference type="NCBI Taxonomy" id="3032872"/>
    <lineage>
        <taxon>Bacteria</taxon>
        <taxon>Bacillati</taxon>
        <taxon>Bacillota</taxon>
        <taxon>Clostridia</taxon>
        <taxon>Lachnospirales</taxon>
        <taxon>Lachnospiraceae</taxon>
        <taxon>Petralouisia</taxon>
    </lineage>
</organism>
<proteinExistence type="predicted"/>
<reference evidence="1" key="1">
    <citation type="submission" date="2019-04" db="EMBL/GenBank/DDBJ databases">
        <title>Microbes associate with the intestines of laboratory mice.</title>
        <authorList>
            <person name="Navarre W."/>
            <person name="Wong E."/>
            <person name="Huang K."/>
            <person name="Tropini C."/>
            <person name="Ng K."/>
            <person name="Yu B."/>
        </authorList>
    </citation>
    <scope>NUCLEOTIDE SEQUENCE</scope>
    <source>
        <strain evidence="1">NM01_1-7b</strain>
    </source>
</reference>
<comment type="caution">
    <text evidence="1">The sequence shown here is derived from an EMBL/GenBank/DDBJ whole genome shotgun (WGS) entry which is preliminary data.</text>
</comment>
<evidence type="ECO:0000313" key="1">
    <source>
        <dbReference type="EMBL" id="TGY85606.1"/>
    </source>
</evidence>
<name>A0AC61RN34_9FIRM</name>